<dbReference type="RefSeq" id="XP_020045994.1">
    <property type="nucleotide sequence ID" value="XM_020193703.1"/>
</dbReference>
<protein>
    <recommendedName>
        <fullName evidence="4">Extracellular mutant protein 11 C-terminal domain-containing protein</fullName>
    </recommendedName>
</protein>
<evidence type="ECO:0000256" key="1">
    <source>
        <dbReference type="SAM" id="MobiDB-lite"/>
    </source>
</evidence>
<proteinExistence type="predicted"/>
<feature type="region of interest" description="Disordered" evidence="1">
    <location>
        <begin position="119"/>
        <end position="138"/>
    </location>
</feature>
<organism evidence="2 3">
    <name type="scientific">Ascoidea rubescens DSM 1968</name>
    <dbReference type="NCBI Taxonomy" id="1344418"/>
    <lineage>
        <taxon>Eukaryota</taxon>
        <taxon>Fungi</taxon>
        <taxon>Dikarya</taxon>
        <taxon>Ascomycota</taxon>
        <taxon>Saccharomycotina</taxon>
        <taxon>Saccharomycetes</taxon>
        <taxon>Ascoideaceae</taxon>
        <taxon>Ascoidea</taxon>
    </lineage>
</organism>
<dbReference type="FunCoup" id="A0A1D2VDZ0">
    <property type="interactions" value="13"/>
</dbReference>
<feature type="region of interest" description="Disordered" evidence="1">
    <location>
        <begin position="1"/>
        <end position="53"/>
    </location>
</feature>
<feature type="compositionally biased region" description="Basic and acidic residues" evidence="1">
    <location>
        <begin position="39"/>
        <end position="53"/>
    </location>
</feature>
<dbReference type="AlphaFoldDB" id="A0A1D2VDZ0"/>
<dbReference type="InParanoid" id="A0A1D2VDZ0"/>
<dbReference type="EMBL" id="KV454485">
    <property type="protein sequence ID" value="ODV59687.1"/>
    <property type="molecule type" value="Genomic_DNA"/>
</dbReference>
<dbReference type="Proteomes" id="UP000095038">
    <property type="component" value="Unassembled WGS sequence"/>
</dbReference>
<keyword evidence="3" id="KW-1185">Reference proteome</keyword>
<evidence type="ECO:0000313" key="2">
    <source>
        <dbReference type="EMBL" id="ODV59687.1"/>
    </source>
</evidence>
<feature type="region of interest" description="Disordered" evidence="1">
    <location>
        <begin position="77"/>
        <end position="97"/>
    </location>
</feature>
<reference evidence="3" key="1">
    <citation type="submission" date="2016-05" db="EMBL/GenBank/DDBJ databases">
        <title>Comparative genomics of biotechnologically important yeasts.</title>
        <authorList>
            <consortium name="DOE Joint Genome Institute"/>
            <person name="Riley R."/>
            <person name="Haridas S."/>
            <person name="Wolfe K.H."/>
            <person name="Lopes M.R."/>
            <person name="Hittinger C.T."/>
            <person name="Goker M."/>
            <person name="Salamov A."/>
            <person name="Wisecaver J."/>
            <person name="Long T.M."/>
            <person name="Aerts A.L."/>
            <person name="Barry K."/>
            <person name="Choi C."/>
            <person name="Clum A."/>
            <person name="Coughlan A.Y."/>
            <person name="Deshpande S."/>
            <person name="Douglass A.P."/>
            <person name="Hanson S.J."/>
            <person name="Klenk H.-P."/>
            <person name="Labutti K."/>
            <person name="Lapidus A."/>
            <person name="Lindquist E."/>
            <person name="Lipzen A."/>
            <person name="Meier-Kolthoff J.P."/>
            <person name="Ohm R.A."/>
            <person name="Otillar R.P."/>
            <person name="Pangilinan J."/>
            <person name="Peng Y."/>
            <person name="Rokas A."/>
            <person name="Rosa C.A."/>
            <person name="Scheuner C."/>
            <person name="Sibirny A.A."/>
            <person name="Slot J.C."/>
            <person name="Stielow J.B."/>
            <person name="Sun H."/>
            <person name="Kurtzman C.P."/>
            <person name="Blackwell M."/>
            <person name="Grigoriev I.V."/>
            <person name="Jeffries T.W."/>
        </authorList>
    </citation>
    <scope>NUCLEOTIDE SEQUENCE [LARGE SCALE GENOMIC DNA]</scope>
    <source>
        <strain evidence="3">DSM 1968</strain>
    </source>
</reference>
<gene>
    <name evidence="2" type="ORF">ASCRUDRAFT_77034</name>
</gene>
<evidence type="ECO:0008006" key="4">
    <source>
        <dbReference type="Google" id="ProtNLM"/>
    </source>
</evidence>
<evidence type="ECO:0000313" key="3">
    <source>
        <dbReference type="Proteomes" id="UP000095038"/>
    </source>
</evidence>
<sequence>MSSNNSSTKRQRKHIKDKNTNDSINHNKSVKRQKSNSKAKTDKLTAETIIKKETQENDNPFSKFFIKFPNDSNNNIDNENYHNIHKSNSDIQGNDNNYNDLNGKIDERTEFDNLIEEIDSNHKSNDKSNVSSKDFESNNSGSIFSNNTKINSSKSEEFNDILLVINSFPKNLTDPILNENIFDDYINDENGNSLSHNNNSDLSTLLSMDLHSWSNYGINLVNKNFSLIFQSVLKRNLLNLRFNLINKVITNYIESLSVLNENLVTKSYKIQNLGKEIVNELN</sequence>
<dbReference type="GeneID" id="30967339"/>
<name>A0A1D2VDZ0_9ASCO</name>
<feature type="compositionally biased region" description="Basic residues" evidence="1">
    <location>
        <begin position="28"/>
        <end position="37"/>
    </location>
</feature>
<accession>A0A1D2VDZ0</accession>